<dbReference type="InterPro" id="IPR016162">
    <property type="entry name" value="Ald_DH_N"/>
</dbReference>
<protein>
    <recommendedName>
        <fullName evidence="2">Aldehyde dehydrogenase domain-containing protein</fullName>
    </recommendedName>
</protein>
<keyword evidence="4" id="KW-1185">Reference proteome</keyword>
<feature type="domain" description="Aldehyde dehydrogenase" evidence="2">
    <location>
        <begin position="172"/>
        <end position="222"/>
    </location>
</feature>
<accession>A0A1V6RCD7</accession>
<organism evidence="3 4">
    <name type="scientific">Penicillium vulpinum</name>
    <dbReference type="NCBI Taxonomy" id="29845"/>
    <lineage>
        <taxon>Eukaryota</taxon>
        <taxon>Fungi</taxon>
        <taxon>Dikarya</taxon>
        <taxon>Ascomycota</taxon>
        <taxon>Pezizomycotina</taxon>
        <taxon>Eurotiomycetes</taxon>
        <taxon>Eurotiomycetidae</taxon>
        <taxon>Eurotiales</taxon>
        <taxon>Aspergillaceae</taxon>
        <taxon>Penicillium</taxon>
    </lineage>
</organism>
<dbReference type="Gene3D" id="3.40.605.10">
    <property type="entry name" value="Aldehyde Dehydrogenase, Chain A, domain 1"/>
    <property type="match status" value="2"/>
</dbReference>
<dbReference type="InterPro" id="IPR050740">
    <property type="entry name" value="Aldehyde_DH_Superfamily"/>
</dbReference>
<dbReference type="Proteomes" id="UP000191518">
    <property type="component" value="Unassembled WGS sequence"/>
</dbReference>
<proteinExistence type="predicted"/>
<name>A0A1V6RCD7_9EURO</name>
<evidence type="ECO:0000313" key="4">
    <source>
        <dbReference type="Proteomes" id="UP000191518"/>
    </source>
</evidence>
<dbReference type="EMBL" id="MDYP01000067">
    <property type="protein sequence ID" value="OQD98977.1"/>
    <property type="molecule type" value="Genomic_DNA"/>
</dbReference>
<reference evidence="4" key="1">
    <citation type="journal article" date="2017" name="Nat. Microbiol.">
        <title>Global analysis of biosynthetic gene clusters reveals vast potential of secondary metabolite production in Penicillium species.</title>
        <authorList>
            <person name="Nielsen J.C."/>
            <person name="Grijseels S."/>
            <person name="Prigent S."/>
            <person name="Ji B."/>
            <person name="Dainat J."/>
            <person name="Nielsen K.F."/>
            <person name="Frisvad J.C."/>
            <person name="Workman M."/>
            <person name="Nielsen J."/>
        </authorList>
    </citation>
    <scope>NUCLEOTIDE SEQUENCE [LARGE SCALE GENOMIC DNA]</scope>
    <source>
        <strain evidence="4">IBT 29486</strain>
    </source>
</reference>
<evidence type="ECO:0000259" key="2">
    <source>
        <dbReference type="Pfam" id="PF00171"/>
    </source>
</evidence>
<evidence type="ECO:0000256" key="1">
    <source>
        <dbReference type="ARBA" id="ARBA00023002"/>
    </source>
</evidence>
<dbReference type="InterPro" id="IPR016161">
    <property type="entry name" value="Ald_DH/histidinol_DH"/>
</dbReference>
<dbReference type="GO" id="GO:0004777">
    <property type="term" value="F:succinate-semialdehyde dehydrogenase (NAD+) activity"/>
    <property type="evidence" value="ECO:0007669"/>
    <property type="project" value="TreeGrafter"/>
</dbReference>
<feature type="domain" description="Aldehyde dehydrogenase" evidence="2">
    <location>
        <begin position="54"/>
        <end position="161"/>
    </location>
</feature>
<keyword evidence="1" id="KW-0560">Oxidoreductase</keyword>
<gene>
    <name evidence="3" type="ORF">PENVUL_c067G10042</name>
</gene>
<dbReference type="GO" id="GO:0009450">
    <property type="term" value="P:gamma-aminobutyric acid catabolic process"/>
    <property type="evidence" value="ECO:0007669"/>
    <property type="project" value="TreeGrafter"/>
</dbReference>
<evidence type="ECO:0000313" key="3">
    <source>
        <dbReference type="EMBL" id="OQD98977.1"/>
    </source>
</evidence>
<sequence length="223" mass="24025">MAPSGDTLPLASLPLLVNDKSIVTDQTFEVKNPATGTVLQKCSTASVEHDDKASRKDKLVCNQMEEEGCDRMPVEMTYTGTVSFMRDITARITTIGNFLPSTPHKERGAIAEKEPYDVILSIAIWNAPFHLASRAVTIPLAAGNTVVVKGPELLYKCIWAIDDLCPKLGCYPIFFTGSTKVGATIVSIAGKYVKPVLLELGRQAPIVVLDDADLEAAACNCVL</sequence>
<dbReference type="STRING" id="29845.A0A1V6RCD7"/>
<comment type="caution">
    <text evidence="3">The sequence shown here is derived from an EMBL/GenBank/DDBJ whole genome shotgun (WGS) entry which is preliminary data.</text>
</comment>
<dbReference type="PANTHER" id="PTHR43353">
    <property type="entry name" value="SUCCINATE-SEMIALDEHYDE DEHYDROGENASE, MITOCHONDRIAL"/>
    <property type="match status" value="1"/>
</dbReference>
<dbReference type="InterPro" id="IPR015590">
    <property type="entry name" value="Aldehyde_DH_dom"/>
</dbReference>
<dbReference type="AlphaFoldDB" id="A0A1V6RCD7"/>
<dbReference type="PANTHER" id="PTHR43353:SF6">
    <property type="entry name" value="CYTOPLASMIC ALDEHYDE DEHYDROGENASE (EUROFUNG)"/>
    <property type="match status" value="1"/>
</dbReference>
<dbReference type="Pfam" id="PF00171">
    <property type="entry name" value="Aldedh"/>
    <property type="match status" value="2"/>
</dbReference>
<dbReference type="SUPFAM" id="SSF53720">
    <property type="entry name" value="ALDH-like"/>
    <property type="match status" value="1"/>
</dbReference>
<dbReference type="InterPro" id="IPR016163">
    <property type="entry name" value="Ald_DH_C"/>
</dbReference>
<dbReference type="Gene3D" id="3.40.309.10">
    <property type="entry name" value="Aldehyde Dehydrogenase, Chain A, domain 2"/>
    <property type="match status" value="1"/>
</dbReference>